<reference evidence="2 3" key="1">
    <citation type="submission" date="2019-08" db="EMBL/GenBank/DDBJ databases">
        <title>Deep-cultivation of Planctomycetes and their phenomic and genomic characterization uncovers novel biology.</title>
        <authorList>
            <person name="Wiegand S."/>
            <person name="Jogler M."/>
            <person name="Boedeker C."/>
            <person name="Pinto D."/>
            <person name="Vollmers J."/>
            <person name="Rivas-Marin E."/>
            <person name="Kohn T."/>
            <person name="Peeters S.H."/>
            <person name="Heuer A."/>
            <person name="Rast P."/>
            <person name="Oberbeckmann S."/>
            <person name="Bunk B."/>
            <person name="Jeske O."/>
            <person name="Meyerdierks A."/>
            <person name="Storesund J.E."/>
            <person name="Kallscheuer N."/>
            <person name="Luecker S."/>
            <person name="Lage O.M."/>
            <person name="Pohl T."/>
            <person name="Merkel B.J."/>
            <person name="Hornburger P."/>
            <person name="Mueller R.-W."/>
            <person name="Bruemmer F."/>
            <person name="Labrenz M."/>
            <person name="Spormann A.M."/>
            <person name="Op Den Camp H."/>
            <person name="Overmann J."/>
            <person name="Amann R."/>
            <person name="Jetten M.S.M."/>
            <person name="Mascher T."/>
            <person name="Medema M.H."/>
            <person name="Devos D.P."/>
            <person name="Kaster A.-K."/>
            <person name="Ovreas L."/>
            <person name="Rohde M."/>
            <person name="Galperin M.Y."/>
            <person name="Jogler C."/>
        </authorList>
    </citation>
    <scope>NUCLEOTIDE SEQUENCE [LARGE SCALE GENOMIC DNA]</scope>
    <source>
        <strain evidence="2 3">LF1</strain>
    </source>
</reference>
<evidence type="ECO:0000313" key="3">
    <source>
        <dbReference type="Proteomes" id="UP000322699"/>
    </source>
</evidence>
<organism evidence="2 3">
    <name type="scientific">Rubripirellula obstinata</name>
    <dbReference type="NCBI Taxonomy" id="406547"/>
    <lineage>
        <taxon>Bacteria</taxon>
        <taxon>Pseudomonadati</taxon>
        <taxon>Planctomycetota</taxon>
        <taxon>Planctomycetia</taxon>
        <taxon>Pirellulales</taxon>
        <taxon>Pirellulaceae</taxon>
        <taxon>Rubripirellula</taxon>
    </lineage>
</organism>
<proteinExistence type="predicted"/>
<keyword evidence="3" id="KW-1185">Reference proteome</keyword>
<dbReference type="Proteomes" id="UP000322699">
    <property type="component" value="Unassembled WGS sequence"/>
</dbReference>
<name>A0A5B1CED7_9BACT</name>
<comment type="caution">
    <text evidence="2">The sequence shown here is derived from an EMBL/GenBank/DDBJ whole genome shotgun (WGS) entry which is preliminary data.</text>
</comment>
<feature type="region of interest" description="Disordered" evidence="1">
    <location>
        <begin position="1"/>
        <end position="28"/>
    </location>
</feature>
<dbReference type="AlphaFoldDB" id="A0A5B1CED7"/>
<evidence type="ECO:0000256" key="1">
    <source>
        <dbReference type="SAM" id="MobiDB-lite"/>
    </source>
</evidence>
<protein>
    <submittedName>
        <fullName evidence="2">Uncharacterized protein</fullName>
    </submittedName>
</protein>
<sequence length="117" mass="12958">MEPAVTGRMTKAEANAFPAESPEGKQKRQLDAHALLQAMDSADRIFAIRKELNSLGATASEAFKENCTLELDYICTIGIDPIMRAEYRAVLEEVTQRGHLTLREAAAEAERRFESSS</sequence>
<gene>
    <name evidence="2" type="ORF">LF1_11030</name>
</gene>
<dbReference type="EMBL" id="VRLW01000001">
    <property type="protein sequence ID" value="KAA1258581.1"/>
    <property type="molecule type" value="Genomic_DNA"/>
</dbReference>
<accession>A0A5B1CED7</accession>
<evidence type="ECO:0000313" key="2">
    <source>
        <dbReference type="EMBL" id="KAA1258581.1"/>
    </source>
</evidence>
<dbReference type="RefSeq" id="WP_157593852.1">
    <property type="nucleotide sequence ID" value="NZ_LWSK01000001.1"/>
</dbReference>